<dbReference type="InterPro" id="IPR018698">
    <property type="entry name" value="VWA-like_dom"/>
</dbReference>
<comment type="caution">
    <text evidence="3">The sequence shown here is derived from an EMBL/GenBank/DDBJ whole genome shotgun (WGS) entry which is preliminary data.</text>
</comment>
<dbReference type="Pfam" id="PF09967">
    <property type="entry name" value="DUF2201"/>
    <property type="match status" value="1"/>
</dbReference>
<organism evidence="3 4">
    <name type="scientific">Pseudoflavonifractor capillosus ATCC 29799</name>
    <dbReference type="NCBI Taxonomy" id="411467"/>
    <lineage>
        <taxon>Bacteria</taxon>
        <taxon>Bacillati</taxon>
        <taxon>Bacillota</taxon>
        <taxon>Clostridia</taxon>
        <taxon>Eubacteriales</taxon>
        <taxon>Oscillospiraceae</taxon>
        <taxon>Pseudoflavonifractor</taxon>
    </lineage>
</organism>
<dbReference type="PANTHER" id="PTHR38730">
    <property type="entry name" value="SLL7028 PROTEIN"/>
    <property type="match status" value="1"/>
</dbReference>
<reference evidence="3 4" key="1">
    <citation type="submission" date="2007-04" db="EMBL/GenBank/DDBJ databases">
        <authorList>
            <person name="Fulton L."/>
            <person name="Clifton S."/>
            <person name="Fulton B."/>
            <person name="Xu J."/>
            <person name="Minx P."/>
            <person name="Pepin K.H."/>
            <person name="Johnson M."/>
            <person name="Thiruvilangam P."/>
            <person name="Bhonagiri V."/>
            <person name="Nash W.E."/>
            <person name="Mardis E.R."/>
            <person name="Wilson R.K."/>
        </authorList>
    </citation>
    <scope>NUCLEOTIDE SEQUENCE [LARGE SCALE GENOMIC DNA]</scope>
    <source>
        <strain evidence="3 4">ATCC 29799</strain>
    </source>
</reference>
<dbReference type="Pfam" id="PF13203">
    <property type="entry name" value="DUF2201_N"/>
    <property type="match status" value="1"/>
</dbReference>
<reference evidence="3 4" key="2">
    <citation type="submission" date="2007-06" db="EMBL/GenBank/DDBJ databases">
        <title>Draft genome sequence of Pseudoflavonifractor capillosus ATCC 29799.</title>
        <authorList>
            <person name="Sudarsanam P."/>
            <person name="Ley R."/>
            <person name="Guruge J."/>
            <person name="Turnbaugh P.J."/>
            <person name="Mahowald M."/>
            <person name="Liep D."/>
            <person name="Gordon J."/>
        </authorList>
    </citation>
    <scope>NUCLEOTIDE SEQUENCE [LARGE SCALE GENOMIC DNA]</scope>
    <source>
        <strain evidence="3 4">ATCC 29799</strain>
    </source>
</reference>
<proteinExistence type="predicted"/>
<feature type="domain" description="VWA-like" evidence="1">
    <location>
        <begin position="468"/>
        <end position="559"/>
    </location>
</feature>
<dbReference type="STRING" id="411467.BACCAP_04116"/>
<keyword evidence="4" id="KW-1185">Reference proteome</keyword>
<sequence length="593" mass="66979">MSGKKQNKPNPAREAFQAGCGLVNQNPVLSPLMKEATPHFDDSYPMAKEDWVWVSANGDLYANSHRRATPQEWAYVVAHCLLHLALGHIREDRVGDMVWNAACDCVAARYLSDLRVGTPPGDLSAPLPSNVREEETLWRWLKEHSDSAYFRFSTMSGGRPDMVWEPPCSNYWWNGPINWRQLFAESLRDALRSAVDYAGGVTTPLGAHKKMGPIQRAQEWFLSSYPLLGGVASGFKLVDDPLVVQRMDIPVAAISMRMKEIYVNPAAGLTEQEWRFVLAHEYLHAALCHETRLGRRDPELWNVACDYVINQWLRDMEVGSMPDGLLFDPELQGLSAESVYDRLAVNLRKYKRMAQHDILFGPPEWTGTRDFVDLDSWCRSAIQRGLDYHQAHERGYLPEGLVEEIRALSQPPIPWDVKLARWFDKRFEPLEKRRTYARLSRRQSATPDIPRPSWRYEEAAQAGRTFGVLLDTSGSMDRSLLAAALGSIASYSAARDVNRVRVVFCDAAPYDQGYMEAADIAGSVKVRGRGGTVLQPGIELLEQASDFPKDAPLLIITDCECDRLNLYGRDHAFLVPRGRSLPFPPKGPVFYLE</sequence>
<dbReference type="InterPro" id="IPR025154">
    <property type="entry name" value="Put_metallopeptidase_dom"/>
</dbReference>
<gene>
    <name evidence="3" type="ORF">BACCAP_04116</name>
</gene>
<dbReference type="OrthoDB" id="9809307at2"/>
<name>A6P0V0_9FIRM</name>
<dbReference type="EMBL" id="AAXG02000044">
    <property type="protein sequence ID" value="EDM98088.1"/>
    <property type="molecule type" value="Genomic_DNA"/>
</dbReference>
<dbReference type="eggNOG" id="COG3864">
    <property type="taxonomic scope" value="Bacteria"/>
</dbReference>
<evidence type="ECO:0000313" key="4">
    <source>
        <dbReference type="Proteomes" id="UP000003639"/>
    </source>
</evidence>
<dbReference type="RefSeq" id="WP_006574593.1">
    <property type="nucleotide sequence ID" value="NZ_AAXG02000044.1"/>
</dbReference>
<evidence type="ECO:0000259" key="2">
    <source>
        <dbReference type="Pfam" id="PF13203"/>
    </source>
</evidence>
<feature type="domain" description="Putative metallopeptidase" evidence="2">
    <location>
        <begin position="224"/>
        <end position="344"/>
    </location>
</feature>
<evidence type="ECO:0008006" key="5">
    <source>
        <dbReference type="Google" id="ProtNLM"/>
    </source>
</evidence>
<dbReference type="Proteomes" id="UP000003639">
    <property type="component" value="Unassembled WGS sequence"/>
</dbReference>
<accession>A6P0V0</accession>
<dbReference type="PANTHER" id="PTHR38730:SF1">
    <property type="entry name" value="SLL7028 PROTEIN"/>
    <property type="match status" value="1"/>
</dbReference>
<evidence type="ECO:0000259" key="1">
    <source>
        <dbReference type="Pfam" id="PF09967"/>
    </source>
</evidence>
<dbReference type="AlphaFoldDB" id="A6P0V0"/>
<protein>
    <recommendedName>
        <fullName evidence="5">Metallopeptidase domain-containing protein</fullName>
    </recommendedName>
</protein>
<evidence type="ECO:0000313" key="3">
    <source>
        <dbReference type="EMBL" id="EDM98088.1"/>
    </source>
</evidence>